<organism evidence="2 3">
    <name type="scientific">Sulfuricurvum kujiense (strain ATCC BAA-921 / DSM 16994 / JCM 11577 / YK-1)</name>
    <dbReference type="NCBI Taxonomy" id="709032"/>
    <lineage>
        <taxon>Bacteria</taxon>
        <taxon>Pseudomonadati</taxon>
        <taxon>Campylobacterota</taxon>
        <taxon>Epsilonproteobacteria</taxon>
        <taxon>Campylobacterales</taxon>
        <taxon>Sulfurimonadaceae</taxon>
        <taxon>Sulfuricurvum</taxon>
    </lineage>
</organism>
<dbReference type="HOGENOM" id="CLU_464528_0_0_7"/>
<dbReference type="RefSeq" id="WP_013460828.1">
    <property type="nucleotide sequence ID" value="NC_014762.1"/>
</dbReference>
<name>E4U274_SULKY</name>
<reference evidence="2 3" key="1">
    <citation type="journal article" date="2012" name="Stand. Genomic Sci.">
        <title>Complete genome sequence of the sulfur compounds oxidizing chemolithoautotroph Sulfuricurvum kujiense type strain (YK-1(T)).</title>
        <authorList>
            <person name="Han C."/>
            <person name="Kotsyurbenko O."/>
            <person name="Chertkov O."/>
            <person name="Held B."/>
            <person name="Lapidus A."/>
            <person name="Nolan M."/>
            <person name="Lucas S."/>
            <person name="Hammon N."/>
            <person name="Deshpande S."/>
            <person name="Cheng J.F."/>
            <person name="Tapia R."/>
            <person name="Goodwin L.A."/>
            <person name="Pitluck S."/>
            <person name="Liolios K."/>
            <person name="Pagani I."/>
            <person name="Ivanova N."/>
            <person name="Mavromatis K."/>
            <person name="Mikhailova N."/>
            <person name="Pati A."/>
            <person name="Chen A."/>
            <person name="Palaniappan K."/>
            <person name="Land M."/>
            <person name="Hauser L."/>
            <person name="Chang Y.J."/>
            <person name="Jeffries C.D."/>
            <person name="Brambilla E.M."/>
            <person name="Rohde M."/>
            <person name="Spring S."/>
            <person name="Sikorski J."/>
            <person name="Goker M."/>
            <person name="Woyke T."/>
            <person name="Bristow J."/>
            <person name="Eisen J.A."/>
            <person name="Markowitz V."/>
            <person name="Hugenholtz P."/>
            <person name="Kyrpides N.C."/>
            <person name="Klenk H.P."/>
            <person name="Detter J.C."/>
        </authorList>
    </citation>
    <scope>NUCLEOTIDE SEQUENCE [LARGE SCALE GENOMIC DNA]</scope>
    <source>
        <strain evidence="3">ATCC BAA-921 / DSM 16994 / JCM 11577 / YK-1</strain>
    </source>
</reference>
<accession>E4U274</accession>
<dbReference type="EMBL" id="CP002355">
    <property type="protein sequence ID" value="ADR34631.1"/>
    <property type="molecule type" value="Genomic_DNA"/>
</dbReference>
<dbReference type="KEGG" id="sku:Sulku_1971"/>
<keyword evidence="3" id="KW-1185">Reference proteome</keyword>
<dbReference type="Proteomes" id="UP000008721">
    <property type="component" value="Chromosome"/>
</dbReference>
<keyword evidence="1" id="KW-0175">Coiled coil</keyword>
<protein>
    <submittedName>
        <fullName evidence="2">Uncharacterized protein</fullName>
    </submittedName>
</protein>
<evidence type="ECO:0000256" key="1">
    <source>
        <dbReference type="SAM" id="Coils"/>
    </source>
</evidence>
<feature type="coiled-coil region" evidence="1">
    <location>
        <begin position="413"/>
        <end position="440"/>
    </location>
</feature>
<evidence type="ECO:0000313" key="2">
    <source>
        <dbReference type="EMBL" id="ADR34631.1"/>
    </source>
</evidence>
<dbReference type="AlphaFoldDB" id="E4U274"/>
<evidence type="ECO:0000313" key="3">
    <source>
        <dbReference type="Proteomes" id="UP000008721"/>
    </source>
</evidence>
<proteinExistence type="predicted"/>
<gene>
    <name evidence="2" type="ordered locus">Sulku_1971</name>
</gene>
<sequence>MRYSESKNLKQLKTVFKDTQKIYEGQQKAALINYVQKQHNVFESDKKLGDGGVHHYIISPLSPESYEKLSPEQKKIMENESIQWCINSFNRYGFIGALEFNSDKSDKEYSNGFKNVKEGFHLHLAVSQKYKIRGQADLLSLRESLANHLSNNIDRDMRTVLGVKNKEEMEQHRREGISRTQKKNALENLRNDPEYIENDKAIKELNGELSQVFTILGVKHTLKNDLITMNKHERYNILNRKNALKNEMNSIKSDIKGRQNEIKFIDKFIKDEQEKMTSTEKFFQSEYIELKCFYQTQMMGFSYWADGQHGWFKKIAKDRLNNKEISTSEFLSQVAQNKSYWAWVKSDERKRHQIILKQRRSDFKAKLFEMGKIISERGRDRLAVVAIVTIDKKELEKRLAQYSEIGTKYNSHYEVFLKRIEQINQEIDRVRAKKLKLAQSKLQKQNKKQHLIEKILKFDATVGGKGFEALKQGMEKKYQVKITQGGTEADSINIKTKSIHIKKPKTEGAFAHLLRGIMKITQMSENSILNSLKTKNLFKVVKESVFTQFPQFKPSLEQTQSVDDFIVIFGKLKEVHKKREEDYSPSL</sequence>